<dbReference type="Gene3D" id="3.30.465.10">
    <property type="match status" value="1"/>
</dbReference>
<dbReference type="InterPro" id="IPR002888">
    <property type="entry name" value="2Fe-2S-bd"/>
</dbReference>
<dbReference type="Pfam" id="PF03450">
    <property type="entry name" value="CO_deh_flav_C"/>
    <property type="match status" value="1"/>
</dbReference>
<comment type="cofactor">
    <cofactor evidence="15">
        <name>[2Fe-2S] cluster</name>
        <dbReference type="ChEBI" id="CHEBI:190135"/>
    </cofactor>
</comment>
<keyword evidence="5 18" id="KW-0500">Molybdenum</keyword>
<evidence type="ECO:0000256" key="16">
    <source>
        <dbReference type="PIRSR" id="PIRSR000127-1"/>
    </source>
</evidence>
<feature type="binding site" evidence="18">
    <location>
        <position position="73"/>
    </location>
    <ligand>
        <name>[2Fe-2S] cluster</name>
        <dbReference type="ChEBI" id="CHEBI:190135"/>
        <label>1</label>
    </ligand>
</feature>
<dbReference type="SUPFAM" id="SSF56176">
    <property type="entry name" value="FAD-binding/transporter-associated domain-like"/>
    <property type="match status" value="1"/>
</dbReference>
<dbReference type="SMART" id="SM01008">
    <property type="entry name" value="Ald_Xan_dh_C"/>
    <property type="match status" value="1"/>
</dbReference>
<dbReference type="GO" id="GO:0005777">
    <property type="term" value="C:peroxisome"/>
    <property type="evidence" value="ECO:0007669"/>
    <property type="project" value="UniProtKB-SubCell"/>
</dbReference>
<dbReference type="PANTHER" id="PTHR11908:SF132">
    <property type="entry name" value="ALDEHYDE OXIDASE 1-RELATED"/>
    <property type="match status" value="1"/>
</dbReference>
<dbReference type="InterPro" id="IPR002346">
    <property type="entry name" value="Mopterin_DH_FAD-bd"/>
</dbReference>
<dbReference type="SUPFAM" id="SSF47741">
    <property type="entry name" value="CO dehydrogenase ISP C-domain like"/>
    <property type="match status" value="1"/>
</dbReference>
<dbReference type="InterPro" id="IPR000674">
    <property type="entry name" value="Ald_Oxase/Xan_DH_a/b"/>
</dbReference>
<dbReference type="PIRSF" id="PIRSF000127">
    <property type="entry name" value="Xanthine_DH"/>
    <property type="match status" value="1"/>
</dbReference>
<dbReference type="SUPFAM" id="SSF54665">
    <property type="entry name" value="CO dehydrogenase molybdoprotein N-domain-like"/>
    <property type="match status" value="1"/>
</dbReference>
<feature type="binding site" evidence="18">
    <location>
        <position position="151"/>
    </location>
    <ligand>
        <name>[2Fe-2S] cluster</name>
        <dbReference type="ChEBI" id="CHEBI:190135"/>
        <label>2</label>
    </ligand>
</feature>
<dbReference type="InterPro" id="IPR016166">
    <property type="entry name" value="FAD-bd_PCMH"/>
</dbReference>
<dbReference type="InterPro" id="IPR006058">
    <property type="entry name" value="2Fe2S_fd_BS"/>
</dbReference>
<feature type="active site" description="Proton acceptor" evidence="16">
    <location>
        <position position="1203"/>
    </location>
</feature>
<dbReference type="PROSITE" id="PS51387">
    <property type="entry name" value="FAD_PCMH"/>
    <property type="match status" value="1"/>
</dbReference>
<protein>
    <recommendedName>
        <fullName evidence="24">Aldehyde oxidase</fullName>
    </recommendedName>
</protein>
<dbReference type="InterPro" id="IPR036884">
    <property type="entry name" value="2Fe-2S-bd_dom_sf"/>
</dbReference>
<sequence length="1302" mass="144172">MDKINFTVNGERIILFESEVSSLTSLNDYLRNHLGLVGTKAMCHEGGCGACIVSVTKTHPGSKEKQTISVNSCLVHILSCHEWDITTIEGVGGRKEGYNELQTRLAAFNGTQCGYCTPGWIMSMHSLYEGSQKKLTTRQIERSFAGNICRCTGYRPILDAFKTFATDVDSTDKIKDLEDLDKLQCAKKCLDKNYIGDDWCIIDNKSENLLSFNMEKNRWYKAFTISDVFKVLQKEGTDNYRLVAGNTGKGVFPLTTEPRVFIDIASISALKDMLIDENLVLGAGLSINETMAIFQNQMRNDDFSYLKQFYDHLELVANVPVKNIGTIGGNLALKNAHPFFDSDIFVIFGTVNATVTLEDVNSKTIEVTLPKFLQTDLKDKIILNVKIPPLNNNHLIRSYKIMGRAQNTHAIVNAGFHFYLDKNQKIISSNILYGSIHPKYNHARRVEEALIGLPLFSEETLRTALVKLQEDIMPLEAPPEPSPFCRKAIALGLFYKAILSLSPSVHPIYKSGGDLLYRPVSGGTQIYDTDKTLWPLNQPLPKLEALSQCAGEALYSGDVAAAPRDVHVAFVLSTICLGEIVEFDASEALKIPGVVAFLTAKDIPGKNTFTPKEMPWQDSDEEILASKKILYFGQPIGLIAAVTGKLAINAASLVKVSYIKYKTKPVLSIADALVAPDKDKRIREDITVKAKDKGNNATHTIKGHYDIPDQYHFTMETQSCRVEHTPRGLHVQSATQWMDFIQVAVSKSMDLPLNSVEVSVSRLGGAYGGKGSRAALAACACALAARRLGRGAALVLPLTDNMTAVGKRQAARFDYELSVNDDGVIQQADIAFYSDCGITYNESPVKTIALVMANLYETSRWSIKGYSVLTDKASNTWCRAPGTTEATAFVEHLMERTSQITKKDPIDVRKVNIASKHSALIDMIDTFKMDSNFDDRRIEIEKYNSENAWKKKGLKMTIMSFPIEYYGNFSVTISVYHADGTILMSHGGIEMGQGINTKVAQVCAYTLNVPLKIVEVRSSDNLISPNNMASSGSITSECVAFATIKACKELLTRLSPIKEKLNDPTWFEVIKAAHKQGINLQVSAMTSPSELAEYTVYGVCAAEIHLDVLTGTHVLSRVDLVEDTGRSLNPDVDVGQIEGAFTMGLGLWTTEQLIYDSSGRLLTNRTWSYTPPGACDIPVDFRVSFTRNPISNIGVLRSKATGEPALVMAVVITFALHEAILEARKEYGYNDTEWVHVAQKKSFVICDTECETQSQSLDDMEPHSQRWDCDQKDNFEHEDTKESRNDAPKKRNVEDASTQTPE</sequence>
<evidence type="ECO:0000256" key="19">
    <source>
        <dbReference type="SAM" id="MobiDB-lite"/>
    </source>
</evidence>
<feature type="region of interest" description="Disordered" evidence="19">
    <location>
        <begin position="1254"/>
        <end position="1302"/>
    </location>
</feature>
<dbReference type="PROSITE" id="PS51085">
    <property type="entry name" value="2FE2S_FER_2"/>
    <property type="match status" value="1"/>
</dbReference>
<feature type="domain" description="2Fe-2S ferredoxin-type" evidence="20">
    <location>
        <begin position="2"/>
        <end position="91"/>
    </location>
</feature>
<dbReference type="Gene3D" id="3.30.365.10">
    <property type="entry name" value="Aldehyde oxidase/xanthine dehydrogenase, molybdopterin binding domain"/>
    <property type="match status" value="4"/>
</dbReference>
<dbReference type="InterPro" id="IPR036318">
    <property type="entry name" value="FAD-bd_PCMH-like_sf"/>
</dbReference>
<dbReference type="Gene3D" id="3.90.1170.50">
    <property type="entry name" value="Aldehyde oxidase/xanthine dehydrogenase, a/b hammerhead"/>
    <property type="match status" value="1"/>
</dbReference>
<feature type="binding site" evidence="18">
    <location>
        <position position="51"/>
    </location>
    <ligand>
        <name>[2Fe-2S] cluster</name>
        <dbReference type="ChEBI" id="CHEBI:190135"/>
        <label>1</label>
    </ligand>
</feature>
<gene>
    <name evidence="22" type="ORF">EEDITHA_LOCUS6103</name>
</gene>
<keyword evidence="6" id="KW-0285">Flavoprotein</keyword>
<dbReference type="Proteomes" id="UP001153954">
    <property type="component" value="Unassembled WGS sequence"/>
</dbReference>
<evidence type="ECO:0000256" key="6">
    <source>
        <dbReference type="ARBA" id="ARBA00022630"/>
    </source>
</evidence>
<feature type="binding site" evidence="18">
    <location>
        <position position="1032"/>
    </location>
    <ligand>
        <name>Mo-molybdopterin</name>
        <dbReference type="ChEBI" id="CHEBI:71302"/>
    </ligand>
    <ligandPart>
        <name>Mo</name>
        <dbReference type="ChEBI" id="CHEBI:28685"/>
    </ligandPart>
</feature>
<comment type="similarity">
    <text evidence="3">Belongs to the xanthine dehydrogenase family.</text>
</comment>
<evidence type="ECO:0000256" key="5">
    <source>
        <dbReference type="ARBA" id="ARBA00022505"/>
    </source>
</evidence>
<dbReference type="SUPFAM" id="SSF56003">
    <property type="entry name" value="Molybdenum cofactor-binding domain"/>
    <property type="match status" value="1"/>
</dbReference>
<evidence type="ECO:0000259" key="21">
    <source>
        <dbReference type="PROSITE" id="PS51387"/>
    </source>
</evidence>
<dbReference type="CDD" id="cd00207">
    <property type="entry name" value="fer2"/>
    <property type="match status" value="1"/>
</dbReference>
<feature type="domain" description="FAD-binding PCMH-type" evidence="21">
    <location>
        <begin position="212"/>
        <end position="392"/>
    </location>
</feature>
<keyword evidence="23" id="KW-1185">Reference proteome</keyword>
<dbReference type="FunFam" id="3.30.365.10:FF:000001">
    <property type="entry name" value="Xanthine dehydrogenase oxidase"/>
    <property type="match status" value="1"/>
</dbReference>
<keyword evidence="11 18" id="KW-0408">Iron</keyword>
<dbReference type="InterPro" id="IPR001041">
    <property type="entry name" value="2Fe-2S_ferredoxin-type"/>
</dbReference>
<feature type="binding site" evidence="18">
    <location>
        <position position="113"/>
    </location>
    <ligand>
        <name>[2Fe-2S] cluster</name>
        <dbReference type="ChEBI" id="CHEBI:190135"/>
        <label>2</label>
    </ligand>
</feature>
<dbReference type="InterPro" id="IPR016208">
    <property type="entry name" value="Ald_Oxase/xanthine_DH-like"/>
</dbReference>
<dbReference type="PANTHER" id="PTHR11908">
    <property type="entry name" value="XANTHINE DEHYDROGENASE"/>
    <property type="match status" value="1"/>
</dbReference>
<comment type="cofactor">
    <cofactor evidence="18">
        <name>Mo-molybdopterin</name>
        <dbReference type="ChEBI" id="CHEBI:71302"/>
    </cofactor>
    <text evidence="18">Binds 1 Mo-molybdopterin (Mo-MPT) cofactor per subunit.</text>
</comment>
<feature type="binding site" evidence="18">
    <location>
        <position position="879"/>
    </location>
    <ligand>
        <name>Mo-molybdopterin</name>
        <dbReference type="ChEBI" id="CHEBI:71302"/>
    </ligand>
    <ligandPart>
        <name>Mo</name>
        <dbReference type="ChEBI" id="CHEBI:28685"/>
    </ligandPart>
</feature>
<feature type="binding site" evidence="18">
    <location>
        <position position="116"/>
    </location>
    <ligand>
        <name>[2Fe-2S] cluster</name>
        <dbReference type="ChEBI" id="CHEBI:190135"/>
        <label>2</label>
    </ligand>
</feature>
<comment type="cofactor">
    <cofactor evidence="18">
        <name>[2Fe-2S] cluster</name>
        <dbReference type="ChEBI" id="CHEBI:190135"/>
    </cofactor>
    <text evidence="18">Binds 2 [2Fe-2S] clusters.</text>
</comment>
<keyword evidence="13" id="KW-0520">NAD</keyword>
<evidence type="ECO:0000256" key="3">
    <source>
        <dbReference type="ARBA" id="ARBA00006849"/>
    </source>
</evidence>
<dbReference type="SUPFAM" id="SSF54292">
    <property type="entry name" value="2Fe-2S ferredoxin-like"/>
    <property type="match status" value="1"/>
</dbReference>
<evidence type="ECO:0000256" key="18">
    <source>
        <dbReference type="PIRSR" id="PIRSR000127-3"/>
    </source>
</evidence>
<keyword evidence="7 18" id="KW-0001">2Fe-2S</keyword>
<dbReference type="InterPro" id="IPR036856">
    <property type="entry name" value="Ald_Oxase/Xan_DH_a/b_sf"/>
</dbReference>
<dbReference type="Pfam" id="PF00111">
    <property type="entry name" value="Fer2"/>
    <property type="match status" value="1"/>
</dbReference>
<evidence type="ECO:0000313" key="23">
    <source>
        <dbReference type="Proteomes" id="UP001153954"/>
    </source>
</evidence>
<evidence type="ECO:0000256" key="13">
    <source>
        <dbReference type="ARBA" id="ARBA00023027"/>
    </source>
</evidence>
<evidence type="ECO:0000256" key="8">
    <source>
        <dbReference type="ARBA" id="ARBA00022723"/>
    </source>
</evidence>
<evidence type="ECO:0000256" key="14">
    <source>
        <dbReference type="ARBA" id="ARBA00023140"/>
    </source>
</evidence>
<dbReference type="Pfam" id="PF20256">
    <property type="entry name" value="MoCoBD_2"/>
    <property type="match status" value="1"/>
</dbReference>
<keyword evidence="8 18" id="KW-0479">Metal-binding</keyword>
<dbReference type="Gene3D" id="3.30.390.50">
    <property type="entry name" value="CO dehydrogenase flavoprotein, C-terminal domain"/>
    <property type="match status" value="1"/>
</dbReference>
<evidence type="ECO:0000256" key="15">
    <source>
        <dbReference type="ARBA" id="ARBA00034078"/>
    </source>
</evidence>
<accession>A0AAU9U030</accession>
<dbReference type="GO" id="GO:0051537">
    <property type="term" value="F:2 iron, 2 sulfur cluster binding"/>
    <property type="evidence" value="ECO:0007669"/>
    <property type="project" value="UniProtKB-KW"/>
</dbReference>
<comment type="caution">
    <text evidence="22">The sequence shown here is derived from an EMBL/GenBank/DDBJ whole genome shotgun (WGS) entry which is preliminary data.</text>
</comment>
<evidence type="ECO:0000256" key="17">
    <source>
        <dbReference type="PIRSR" id="PIRSR000127-2"/>
    </source>
</evidence>
<dbReference type="Pfam" id="PF01315">
    <property type="entry name" value="Ald_Xan_dh_C"/>
    <property type="match status" value="1"/>
</dbReference>
<evidence type="ECO:0000256" key="1">
    <source>
        <dbReference type="ARBA" id="ARBA00001974"/>
    </source>
</evidence>
<dbReference type="FunFam" id="3.30.365.10:FF:000008">
    <property type="entry name" value="Aldehyde oxidase1"/>
    <property type="match status" value="1"/>
</dbReference>
<keyword evidence="14" id="KW-0576">Peroxisome</keyword>
<dbReference type="InterPro" id="IPR008274">
    <property type="entry name" value="AldOxase/xan_DH_MoCoBD1"/>
</dbReference>
<dbReference type="Pfam" id="PF01799">
    <property type="entry name" value="Fer2_2"/>
    <property type="match status" value="1"/>
</dbReference>
<evidence type="ECO:0000256" key="11">
    <source>
        <dbReference type="ARBA" id="ARBA00023004"/>
    </source>
</evidence>
<dbReference type="GO" id="GO:0016491">
    <property type="term" value="F:oxidoreductase activity"/>
    <property type="evidence" value="ECO:0007669"/>
    <property type="project" value="UniProtKB-KW"/>
</dbReference>
<dbReference type="InterPro" id="IPR016169">
    <property type="entry name" value="FAD-bd_PCMH_sub2"/>
</dbReference>
<dbReference type="InterPro" id="IPR012675">
    <property type="entry name" value="Beta-grasp_dom_sf"/>
</dbReference>
<dbReference type="InterPro" id="IPR036683">
    <property type="entry name" value="CO_DH_flav_C_dom_sf"/>
</dbReference>
<dbReference type="InterPro" id="IPR005107">
    <property type="entry name" value="CO_DH_flav_C"/>
</dbReference>
<feature type="binding site" evidence="18">
    <location>
        <position position="48"/>
    </location>
    <ligand>
        <name>[2Fe-2S] cluster</name>
        <dbReference type="ChEBI" id="CHEBI:190135"/>
        <label>1</label>
    </ligand>
</feature>
<feature type="binding site" evidence="17">
    <location>
        <position position="400"/>
    </location>
    <ligand>
        <name>FAD</name>
        <dbReference type="ChEBI" id="CHEBI:57692"/>
    </ligand>
</feature>
<evidence type="ECO:0000256" key="12">
    <source>
        <dbReference type="ARBA" id="ARBA00023014"/>
    </source>
</evidence>
<dbReference type="Pfam" id="PF00941">
    <property type="entry name" value="FAD_binding_5"/>
    <property type="match status" value="1"/>
</dbReference>
<comment type="cofactor">
    <cofactor evidence="1 17">
        <name>FAD</name>
        <dbReference type="ChEBI" id="CHEBI:57692"/>
    </cofactor>
</comment>
<dbReference type="InterPro" id="IPR036010">
    <property type="entry name" value="2Fe-2S_ferredoxin-like_sf"/>
</dbReference>
<evidence type="ECO:0000256" key="2">
    <source>
        <dbReference type="ARBA" id="ARBA00004275"/>
    </source>
</evidence>
<evidence type="ECO:0000259" key="20">
    <source>
        <dbReference type="PROSITE" id="PS51085"/>
    </source>
</evidence>
<comment type="subunit">
    <text evidence="4">Homodimer.</text>
</comment>
<keyword evidence="12 18" id="KW-0411">Iron-sulfur</keyword>
<evidence type="ECO:0000256" key="7">
    <source>
        <dbReference type="ARBA" id="ARBA00022714"/>
    </source>
</evidence>
<feature type="binding site" evidence="18">
    <location>
        <position position="43"/>
    </location>
    <ligand>
        <name>[2Fe-2S] cluster</name>
        <dbReference type="ChEBI" id="CHEBI:190135"/>
        <label>1</label>
    </ligand>
</feature>
<evidence type="ECO:0000256" key="4">
    <source>
        <dbReference type="ARBA" id="ARBA00011738"/>
    </source>
</evidence>
<dbReference type="SMART" id="SM01092">
    <property type="entry name" value="CO_deh_flav_C"/>
    <property type="match status" value="1"/>
</dbReference>
<keyword evidence="10" id="KW-0560">Oxidoreductase</keyword>
<dbReference type="InterPro" id="IPR037165">
    <property type="entry name" value="AldOxase/xan_DH_Mopterin-bd_sf"/>
</dbReference>
<name>A0AAU9U030_EUPED</name>
<organism evidence="22 23">
    <name type="scientific">Euphydryas editha</name>
    <name type="common">Edith's checkerspot</name>
    <dbReference type="NCBI Taxonomy" id="104508"/>
    <lineage>
        <taxon>Eukaryota</taxon>
        <taxon>Metazoa</taxon>
        <taxon>Ecdysozoa</taxon>
        <taxon>Arthropoda</taxon>
        <taxon>Hexapoda</taxon>
        <taxon>Insecta</taxon>
        <taxon>Pterygota</taxon>
        <taxon>Neoptera</taxon>
        <taxon>Endopterygota</taxon>
        <taxon>Lepidoptera</taxon>
        <taxon>Glossata</taxon>
        <taxon>Ditrysia</taxon>
        <taxon>Papilionoidea</taxon>
        <taxon>Nymphalidae</taxon>
        <taxon>Nymphalinae</taxon>
        <taxon>Euphydryas</taxon>
    </lineage>
</organism>
<keyword evidence="9 17" id="KW-0274">FAD</keyword>
<evidence type="ECO:0008006" key="24">
    <source>
        <dbReference type="Google" id="ProtNLM"/>
    </source>
</evidence>
<dbReference type="PROSITE" id="PS00197">
    <property type="entry name" value="2FE2S_FER_1"/>
    <property type="match status" value="1"/>
</dbReference>
<evidence type="ECO:0000256" key="10">
    <source>
        <dbReference type="ARBA" id="ARBA00023002"/>
    </source>
</evidence>
<dbReference type="Pfam" id="PF02738">
    <property type="entry name" value="MoCoBD_1"/>
    <property type="match status" value="1"/>
</dbReference>
<feature type="compositionally biased region" description="Basic and acidic residues" evidence="19">
    <location>
        <begin position="1260"/>
        <end position="1294"/>
    </location>
</feature>
<comment type="subcellular location">
    <subcellularLocation>
        <location evidence="2">Peroxisome</location>
    </subcellularLocation>
</comment>
<evidence type="ECO:0000313" key="22">
    <source>
        <dbReference type="EMBL" id="CAH2090110.1"/>
    </source>
</evidence>
<dbReference type="GO" id="GO:0005506">
    <property type="term" value="F:iron ion binding"/>
    <property type="evidence" value="ECO:0007669"/>
    <property type="project" value="InterPro"/>
</dbReference>
<feature type="binding site" evidence="18">
    <location>
        <position position="149"/>
    </location>
    <ligand>
        <name>[2Fe-2S] cluster</name>
        <dbReference type="ChEBI" id="CHEBI:190135"/>
        <label>2</label>
    </ligand>
</feature>
<dbReference type="SUPFAM" id="SSF55447">
    <property type="entry name" value="CO dehydrogenase flavoprotein C-terminal domain-like"/>
    <property type="match status" value="1"/>
</dbReference>
<dbReference type="Gene3D" id="1.10.150.120">
    <property type="entry name" value="[2Fe-2S]-binding domain"/>
    <property type="match status" value="1"/>
</dbReference>
<reference evidence="22" key="1">
    <citation type="submission" date="2022-03" db="EMBL/GenBank/DDBJ databases">
        <authorList>
            <person name="Tunstrom K."/>
        </authorList>
    </citation>
    <scope>NUCLEOTIDE SEQUENCE</scope>
</reference>
<proteinExistence type="inferred from homology"/>
<feature type="binding site" evidence="18">
    <location>
        <position position="736"/>
    </location>
    <ligand>
        <name>Mo-molybdopterin</name>
        <dbReference type="ChEBI" id="CHEBI:71302"/>
    </ligand>
    <ligandPart>
        <name>Mo</name>
        <dbReference type="ChEBI" id="CHEBI:28685"/>
    </ligandPart>
</feature>
<dbReference type="EMBL" id="CAKOGL010000009">
    <property type="protein sequence ID" value="CAH2090110.1"/>
    <property type="molecule type" value="Genomic_DNA"/>
</dbReference>
<dbReference type="InterPro" id="IPR046867">
    <property type="entry name" value="AldOxase/xan_DH_MoCoBD2"/>
</dbReference>
<evidence type="ECO:0000256" key="9">
    <source>
        <dbReference type="ARBA" id="ARBA00022827"/>
    </source>
</evidence>
<dbReference type="GO" id="GO:0071949">
    <property type="term" value="F:FAD binding"/>
    <property type="evidence" value="ECO:0007669"/>
    <property type="project" value="InterPro"/>
</dbReference>
<dbReference type="Gene3D" id="3.10.20.30">
    <property type="match status" value="1"/>
</dbReference>
<dbReference type="FunFam" id="3.10.20.30:FF:000012">
    <property type="entry name" value="Xanthine dehydrogenase/oxidase"/>
    <property type="match status" value="1"/>
</dbReference>